<keyword evidence="4" id="KW-0238">DNA-binding</keyword>
<dbReference type="EMBL" id="JAEFBJ010000005">
    <property type="protein sequence ID" value="KAG7610127.1"/>
    <property type="molecule type" value="Genomic_DNA"/>
</dbReference>
<dbReference type="FunFam" id="3.40.1810.10:FF:000016">
    <property type="entry name" value="MADS-box transcription factor 16"/>
    <property type="match status" value="1"/>
</dbReference>
<dbReference type="GO" id="GO:0000977">
    <property type="term" value="F:RNA polymerase II transcription regulatory region sequence-specific DNA binding"/>
    <property type="evidence" value="ECO:0007669"/>
    <property type="project" value="InterPro"/>
</dbReference>
<reference evidence="10 11" key="1">
    <citation type="submission" date="2020-12" db="EMBL/GenBank/DDBJ databases">
        <title>Concerted genomic and epigenomic changes stabilize Arabidopsis allopolyploids.</title>
        <authorList>
            <person name="Chen Z."/>
        </authorList>
    </citation>
    <scope>NUCLEOTIDE SEQUENCE [LARGE SCALE GENOMIC DNA]</scope>
    <source>
        <strain evidence="10">As9502</strain>
        <tissue evidence="10">Leaf</tissue>
    </source>
</reference>
<dbReference type="Pfam" id="PF01486">
    <property type="entry name" value="K-box"/>
    <property type="match status" value="1"/>
</dbReference>
<name>A0A8T2DF12_ARASU</name>
<keyword evidence="2" id="KW-0805">Transcription regulation</keyword>
<feature type="coiled-coil region" evidence="7">
    <location>
        <begin position="143"/>
        <end position="173"/>
    </location>
</feature>
<keyword evidence="11" id="KW-1185">Reference proteome</keyword>
<keyword evidence="7" id="KW-0175">Coiled coil</keyword>
<dbReference type="Pfam" id="PF00319">
    <property type="entry name" value="SRF-TF"/>
    <property type="match status" value="1"/>
</dbReference>
<dbReference type="InterPro" id="IPR033896">
    <property type="entry name" value="MEF2-like_N"/>
</dbReference>
<evidence type="ECO:0000313" key="11">
    <source>
        <dbReference type="Proteomes" id="UP000694251"/>
    </source>
</evidence>
<protein>
    <submittedName>
        <fullName evidence="10">Transcription factor MADS-box</fullName>
    </submittedName>
</protein>
<evidence type="ECO:0000256" key="6">
    <source>
        <dbReference type="ARBA" id="ARBA00023242"/>
    </source>
</evidence>
<dbReference type="OrthoDB" id="1898716at2759"/>
<evidence type="ECO:0000256" key="4">
    <source>
        <dbReference type="ARBA" id="ARBA00023125"/>
    </source>
</evidence>
<gene>
    <name evidence="10" type="ORF">ISN44_As05g021630</name>
</gene>
<accession>A0A8T2DF12</accession>
<evidence type="ECO:0000256" key="3">
    <source>
        <dbReference type="ARBA" id="ARBA00023089"/>
    </source>
</evidence>
<keyword evidence="3" id="KW-0287">Flowering</keyword>
<feature type="domain" description="K-box" evidence="9">
    <location>
        <begin position="102"/>
        <end position="187"/>
    </location>
</feature>
<evidence type="ECO:0000256" key="5">
    <source>
        <dbReference type="ARBA" id="ARBA00023163"/>
    </source>
</evidence>
<dbReference type="GO" id="GO:0005634">
    <property type="term" value="C:nucleus"/>
    <property type="evidence" value="ECO:0007669"/>
    <property type="project" value="UniProtKB-SubCell"/>
</dbReference>
<evidence type="ECO:0000259" key="8">
    <source>
        <dbReference type="PROSITE" id="PS50066"/>
    </source>
</evidence>
<proteinExistence type="predicted"/>
<organism evidence="10 11">
    <name type="scientific">Arabidopsis suecica</name>
    <name type="common">Swedish thale-cress</name>
    <name type="synonym">Cardaminopsis suecica</name>
    <dbReference type="NCBI Taxonomy" id="45249"/>
    <lineage>
        <taxon>Eukaryota</taxon>
        <taxon>Viridiplantae</taxon>
        <taxon>Streptophyta</taxon>
        <taxon>Embryophyta</taxon>
        <taxon>Tracheophyta</taxon>
        <taxon>Spermatophyta</taxon>
        <taxon>Magnoliopsida</taxon>
        <taxon>eudicotyledons</taxon>
        <taxon>Gunneridae</taxon>
        <taxon>Pentapetalae</taxon>
        <taxon>rosids</taxon>
        <taxon>malvids</taxon>
        <taxon>Brassicales</taxon>
        <taxon>Brassicaceae</taxon>
        <taxon>Camelineae</taxon>
        <taxon>Arabidopsis</taxon>
    </lineage>
</organism>
<evidence type="ECO:0000256" key="1">
    <source>
        <dbReference type="ARBA" id="ARBA00004123"/>
    </source>
</evidence>
<sequence>MNIEEEGATHKRKKREMGRGKIEIKKIENQTARQVTFSKRRTGLIKKTRELSILCDAHIGLIVFSATGKLSEFCSEQNRMPQLIDRYLHTNGLRLPDHHDDQEQLHHEMELLRRETCNLELRLRPFHGHDLASIPPNELDGLERQLEHSVLKVRERKQQLENLSRKRRMLEEDNNNMYRWLHEHHAAMEFQQAGIDTKPGEYQQFIEQLQCYKPGEYQQFLEQQQQQPNSVLQLATLPSEIDPTYNLQLAQPNLQNDPTAQND</sequence>
<comment type="caution">
    <text evidence="10">The sequence shown here is derived from an EMBL/GenBank/DDBJ whole genome shotgun (WGS) entry which is preliminary data.</text>
</comment>
<dbReference type="Proteomes" id="UP000694251">
    <property type="component" value="Chromosome 5"/>
</dbReference>
<dbReference type="PROSITE" id="PS00350">
    <property type="entry name" value="MADS_BOX_1"/>
    <property type="match status" value="1"/>
</dbReference>
<dbReference type="InterPro" id="IPR050142">
    <property type="entry name" value="MADS-box/MEF2_TF"/>
</dbReference>
<dbReference type="AlphaFoldDB" id="A0A8T2DF12"/>
<dbReference type="SMART" id="SM00432">
    <property type="entry name" value="MADS"/>
    <property type="match status" value="1"/>
</dbReference>
<keyword evidence="5" id="KW-0804">Transcription</keyword>
<comment type="subcellular location">
    <subcellularLocation>
        <location evidence="1">Nucleus</location>
    </subcellularLocation>
</comment>
<evidence type="ECO:0000256" key="2">
    <source>
        <dbReference type="ARBA" id="ARBA00023015"/>
    </source>
</evidence>
<keyword evidence="6" id="KW-0539">Nucleus</keyword>
<dbReference type="InterPro" id="IPR002100">
    <property type="entry name" value="TF_MADSbox"/>
</dbReference>
<feature type="domain" description="MADS-box" evidence="8">
    <location>
        <begin position="17"/>
        <end position="77"/>
    </location>
</feature>
<dbReference type="GO" id="GO:0046983">
    <property type="term" value="F:protein dimerization activity"/>
    <property type="evidence" value="ECO:0007669"/>
    <property type="project" value="InterPro"/>
</dbReference>
<dbReference type="CDD" id="cd00265">
    <property type="entry name" value="MADS_MEF2_like"/>
    <property type="match status" value="1"/>
</dbReference>
<dbReference type="PROSITE" id="PS51297">
    <property type="entry name" value="K_BOX"/>
    <property type="match status" value="1"/>
</dbReference>
<evidence type="ECO:0000313" key="10">
    <source>
        <dbReference type="EMBL" id="KAG7610127.1"/>
    </source>
</evidence>
<dbReference type="GO" id="GO:0003700">
    <property type="term" value="F:DNA-binding transcription factor activity"/>
    <property type="evidence" value="ECO:0007669"/>
    <property type="project" value="InterPro"/>
</dbReference>
<dbReference type="InterPro" id="IPR002487">
    <property type="entry name" value="TF_Kbox"/>
</dbReference>
<evidence type="ECO:0000256" key="7">
    <source>
        <dbReference type="SAM" id="Coils"/>
    </source>
</evidence>
<dbReference type="PANTHER" id="PTHR48019">
    <property type="entry name" value="SERUM RESPONSE FACTOR HOMOLOG"/>
    <property type="match status" value="1"/>
</dbReference>
<dbReference type="GO" id="GO:0048437">
    <property type="term" value="P:floral organ development"/>
    <property type="evidence" value="ECO:0007669"/>
    <property type="project" value="UniProtKB-ARBA"/>
</dbReference>
<dbReference type="PROSITE" id="PS50066">
    <property type="entry name" value="MADS_BOX_2"/>
    <property type="match status" value="1"/>
</dbReference>
<dbReference type="GO" id="GO:0045944">
    <property type="term" value="P:positive regulation of transcription by RNA polymerase II"/>
    <property type="evidence" value="ECO:0007669"/>
    <property type="project" value="InterPro"/>
</dbReference>
<evidence type="ECO:0000259" key="9">
    <source>
        <dbReference type="PROSITE" id="PS51297"/>
    </source>
</evidence>